<dbReference type="GO" id="GO:0005737">
    <property type="term" value="C:cytoplasm"/>
    <property type="evidence" value="ECO:0007669"/>
    <property type="project" value="InterPro"/>
</dbReference>
<evidence type="ECO:0008006" key="4">
    <source>
        <dbReference type="Google" id="ProtNLM"/>
    </source>
</evidence>
<dbReference type="InterPro" id="IPR029033">
    <property type="entry name" value="His_PPase_superfam"/>
</dbReference>
<dbReference type="Pfam" id="PF00300">
    <property type="entry name" value="His_Phos_1"/>
    <property type="match status" value="1"/>
</dbReference>
<sequence length="150" mass="16724">MKIFVMRHGEAEFHASSDKSRQLTVRGRLQVETKAKSILCLLSEVDIILHSSYTRAKQTAEIMADTLKLKDVEELEHWTPDSDPRNAISSLEGVVDRTPLIVTHMPLISYVEALLCDGNMVSPAGFNCAEIVQIEAEWPAIGLGFNAIRF</sequence>
<keyword evidence="1" id="KW-0378">Hydrolase</keyword>
<protein>
    <recommendedName>
        <fullName evidence="4">Phosphohistidine phosphatase SixA</fullName>
    </recommendedName>
</protein>
<evidence type="ECO:0000313" key="2">
    <source>
        <dbReference type="EMBL" id="EAR61729.1"/>
    </source>
</evidence>
<dbReference type="SUPFAM" id="SSF53254">
    <property type="entry name" value="Phosphoglycerate mutase-like"/>
    <property type="match status" value="1"/>
</dbReference>
<dbReference type="GO" id="GO:0101006">
    <property type="term" value="F:protein histidine phosphatase activity"/>
    <property type="evidence" value="ECO:0007669"/>
    <property type="project" value="InterPro"/>
</dbReference>
<dbReference type="Proteomes" id="UP000002171">
    <property type="component" value="Unassembled WGS sequence"/>
</dbReference>
<dbReference type="AlphaFoldDB" id="A0A7U8C8C9"/>
<reference evidence="2 3" key="1">
    <citation type="submission" date="2006-02" db="EMBL/GenBank/DDBJ databases">
        <authorList>
            <person name="Pinhassi J."/>
            <person name="Pedros-Alio C."/>
            <person name="Ferriera S."/>
            <person name="Johnson J."/>
            <person name="Kravitz S."/>
            <person name="Halpern A."/>
            <person name="Remington K."/>
            <person name="Beeson K."/>
            <person name="Tran B."/>
            <person name="Rogers Y.-H."/>
            <person name="Friedman R."/>
            <person name="Venter J.C."/>
        </authorList>
    </citation>
    <scope>NUCLEOTIDE SEQUENCE [LARGE SCALE GENOMIC DNA]</scope>
    <source>
        <strain evidence="2 3">MED92</strain>
    </source>
</reference>
<dbReference type="InterPro" id="IPR004449">
    <property type="entry name" value="SixA"/>
</dbReference>
<dbReference type="OrthoDB" id="280692at2"/>
<dbReference type="NCBIfam" id="TIGR00249">
    <property type="entry name" value="sixA"/>
    <property type="match status" value="1"/>
</dbReference>
<gene>
    <name evidence="2" type="ORF">MED92_04002</name>
</gene>
<accession>A0A7U8C8C9</accession>
<dbReference type="PANTHER" id="PTHR20935">
    <property type="entry name" value="PHOSPHOGLYCERATE MUTASE-RELATED"/>
    <property type="match status" value="1"/>
</dbReference>
<dbReference type="InterPro" id="IPR051021">
    <property type="entry name" value="Mito_Ser/Thr_phosphatase"/>
</dbReference>
<evidence type="ECO:0000256" key="1">
    <source>
        <dbReference type="ARBA" id="ARBA00022801"/>
    </source>
</evidence>
<dbReference type="PANTHER" id="PTHR20935:SF0">
    <property type="entry name" value="SERINE_THREONINE-PROTEIN PHOSPHATASE PGAM5, MITOCHONDRIAL"/>
    <property type="match status" value="1"/>
</dbReference>
<dbReference type="Gene3D" id="3.40.50.1240">
    <property type="entry name" value="Phosphoglycerate mutase-like"/>
    <property type="match status" value="1"/>
</dbReference>
<dbReference type="CDD" id="cd07067">
    <property type="entry name" value="HP_PGM_like"/>
    <property type="match status" value="1"/>
</dbReference>
<organism evidence="2 3">
    <name type="scientific">Neptuniibacter caesariensis</name>
    <dbReference type="NCBI Taxonomy" id="207954"/>
    <lineage>
        <taxon>Bacteria</taxon>
        <taxon>Pseudomonadati</taxon>
        <taxon>Pseudomonadota</taxon>
        <taxon>Gammaproteobacteria</taxon>
        <taxon>Oceanospirillales</taxon>
        <taxon>Oceanospirillaceae</taxon>
        <taxon>Neptuniibacter</taxon>
    </lineage>
</organism>
<evidence type="ECO:0000313" key="3">
    <source>
        <dbReference type="Proteomes" id="UP000002171"/>
    </source>
</evidence>
<dbReference type="SMART" id="SM00855">
    <property type="entry name" value="PGAM"/>
    <property type="match status" value="1"/>
</dbReference>
<dbReference type="InterPro" id="IPR013078">
    <property type="entry name" value="His_Pase_superF_clade-1"/>
</dbReference>
<dbReference type="RefSeq" id="WP_007022816.1">
    <property type="nucleotide sequence ID" value="NZ_CH724127.1"/>
</dbReference>
<comment type="caution">
    <text evidence="2">The sequence shown here is derived from an EMBL/GenBank/DDBJ whole genome shotgun (WGS) entry which is preliminary data.</text>
</comment>
<proteinExistence type="predicted"/>
<name>A0A7U8C8C9_NEPCE</name>
<keyword evidence="3" id="KW-1185">Reference proteome</keyword>
<dbReference type="EMBL" id="AAOW01000006">
    <property type="protein sequence ID" value="EAR61729.1"/>
    <property type="molecule type" value="Genomic_DNA"/>
</dbReference>